<dbReference type="InterPro" id="IPR001789">
    <property type="entry name" value="Sig_transdc_resp-reg_receiver"/>
</dbReference>
<dbReference type="GO" id="GO:0006355">
    <property type="term" value="P:regulation of DNA-templated transcription"/>
    <property type="evidence" value="ECO:0007669"/>
    <property type="project" value="InterPro"/>
</dbReference>
<dbReference type="AlphaFoldDB" id="A0A4U6QMH8"/>
<evidence type="ECO:0000256" key="1">
    <source>
        <dbReference type="ARBA" id="ARBA00022553"/>
    </source>
</evidence>
<dbReference type="EMBL" id="SZZH01000001">
    <property type="protein sequence ID" value="TKV61793.1"/>
    <property type="molecule type" value="Genomic_DNA"/>
</dbReference>
<dbReference type="Pfam" id="PF00196">
    <property type="entry name" value="GerE"/>
    <property type="match status" value="1"/>
</dbReference>
<feature type="domain" description="HTH luxR-type" evidence="4">
    <location>
        <begin position="160"/>
        <end position="225"/>
    </location>
</feature>
<dbReference type="SMART" id="SM00448">
    <property type="entry name" value="REC"/>
    <property type="match status" value="1"/>
</dbReference>
<evidence type="ECO:0000313" key="7">
    <source>
        <dbReference type="Proteomes" id="UP000306985"/>
    </source>
</evidence>
<feature type="domain" description="Response regulatory" evidence="5">
    <location>
        <begin position="22"/>
        <end position="138"/>
    </location>
</feature>
<dbReference type="SMART" id="SM00421">
    <property type="entry name" value="HTH_LUXR"/>
    <property type="match status" value="1"/>
</dbReference>
<dbReference type="SUPFAM" id="SSF46894">
    <property type="entry name" value="C-terminal effector domain of the bipartite response regulators"/>
    <property type="match status" value="1"/>
</dbReference>
<evidence type="ECO:0000256" key="3">
    <source>
        <dbReference type="PROSITE-ProRule" id="PRU00169"/>
    </source>
</evidence>
<dbReference type="Pfam" id="PF00072">
    <property type="entry name" value="Response_reg"/>
    <property type="match status" value="1"/>
</dbReference>
<dbReference type="InterPro" id="IPR039420">
    <property type="entry name" value="WalR-like"/>
</dbReference>
<accession>A0A4U6QMH8</accession>
<keyword evidence="1 3" id="KW-0597">Phosphoprotein</keyword>
<dbReference type="GO" id="GO:0003677">
    <property type="term" value="F:DNA binding"/>
    <property type="evidence" value="ECO:0007669"/>
    <property type="project" value="UniProtKB-KW"/>
</dbReference>
<name>A0A4U6QMH8_9ACTN</name>
<dbReference type="InterPro" id="IPR011006">
    <property type="entry name" value="CheY-like_superfamily"/>
</dbReference>
<keyword evidence="7" id="KW-1185">Reference proteome</keyword>
<dbReference type="CDD" id="cd17535">
    <property type="entry name" value="REC_NarL-like"/>
    <property type="match status" value="1"/>
</dbReference>
<dbReference type="PANTHER" id="PTHR43214">
    <property type="entry name" value="TWO-COMPONENT RESPONSE REGULATOR"/>
    <property type="match status" value="1"/>
</dbReference>
<proteinExistence type="predicted"/>
<dbReference type="PRINTS" id="PR00038">
    <property type="entry name" value="HTHLUXR"/>
</dbReference>
<dbReference type="Gene3D" id="3.40.50.2300">
    <property type="match status" value="1"/>
</dbReference>
<dbReference type="GO" id="GO:0000160">
    <property type="term" value="P:phosphorelay signal transduction system"/>
    <property type="evidence" value="ECO:0007669"/>
    <property type="project" value="InterPro"/>
</dbReference>
<dbReference type="InterPro" id="IPR000792">
    <property type="entry name" value="Tscrpt_reg_LuxR_C"/>
</dbReference>
<evidence type="ECO:0000259" key="5">
    <source>
        <dbReference type="PROSITE" id="PS50110"/>
    </source>
</evidence>
<keyword evidence="2" id="KW-0238">DNA-binding</keyword>
<organism evidence="6 7">
    <name type="scientific">Nakamurella flava</name>
    <dbReference type="NCBI Taxonomy" id="2576308"/>
    <lineage>
        <taxon>Bacteria</taxon>
        <taxon>Bacillati</taxon>
        <taxon>Actinomycetota</taxon>
        <taxon>Actinomycetes</taxon>
        <taxon>Nakamurellales</taxon>
        <taxon>Nakamurellaceae</taxon>
        <taxon>Nakamurella</taxon>
    </lineage>
</organism>
<evidence type="ECO:0000259" key="4">
    <source>
        <dbReference type="PROSITE" id="PS50043"/>
    </source>
</evidence>
<evidence type="ECO:0000256" key="2">
    <source>
        <dbReference type="ARBA" id="ARBA00023125"/>
    </source>
</evidence>
<reference evidence="6 7" key="1">
    <citation type="submission" date="2019-05" db="EMBL/GenBank/DDBJ databases">
        <title>Nakamurella sp. N5BH11, whole genome shotgun sequence.</title>
        <authorList>
            <person name="Tuo L."/>
        </authorList>
    </citation>
    <scope>NUCLEOTIDE SEQUENCE [LARGE SCALE GENOMIC DNA]</scope>
    <source>
        <strain evidence="6 7">N5BH11</strain>
    </source>
</reference>
<dbReference type="SUPFAM" id="SSF52172">
    <property type="entry name" value="CheY-like"/>
    <property type="match status" value="1"/>
</dbReference>
<dbReference type="InterPro" id="IPR058245">
    <property type="entry name" value="NreC/VraR/RcsB-like_REC"/>
</dbReference>
<gene>
    <name evidence="6" type="ORF">FDO65_09690</name>
</gene>
<dbReference type="CDD" id="cd06170">
    <property type="entry name" value="LuxR_C_like"/>
    <property type="match status" value="1"/>
</dbReference>
<dbReference type="OrthoDB" id="9808843at2"/>
<dbReference type="Proteomes" id="UP000306985">
    <property type="component" value="Unassembled WGS sequence"/>
</dbReference>
<feature type="modified residue" description="4-aspartylphosphate" evidence="3">
    <location>
        <position position="73"/>
    </location>
</feature>
<comment type="caution">
    <text evidence="6">The sequence shown here is derived from an EMBL/GenBank/DDBJ whole genome shotgun (WGS) entry which is preliminary data.</text>
</comment>
<protein>
    <submittedName>
        <fullName evidence="6">Response regulator transcription factor</fullName>
    </submittedName>
</protein>
<dbReference type="RefSeq" id="WP_137449098.1">
    <property type="nucleotide sequence ID" value="NZ_SZZH01000001.1"/>
</dbReference>
<dbReference type="InterPro" id="IPR016032">
    <property type="entry name" value="Sig_transdc_resp-reg_C-effctor"/>
</dbReference>
<dbReference type="PROSITE" id="PS50110">
    <property type="entry name" value="RESPONSE_REGULATORY"/>
    <property type="match status" value="1"/>
</dbReference>
<dbReference type="PROSITE" id="PS50043">
    <property type="entry name" value="HTH_LUXR_2"/>
    <property type="match status" value="1"/>
</dbReference>
<evidence type="ECO:0000313" key="6">
    <source>
        <dbReference type="EMBL" id="TKV61793.1"/>
    </source>
</evidence>
<sequence>MTERAGGILAGSTETVRTSPIKVVIVDDHLLVADSVAAALDAYDDMEVVEIAGSCANGFAAVQRHRPDVLVLDQRLPDGLGTDVLPAMLSLSPRTKVLLMTAVDNDEVLTRAIEGGAAGFIPKGDRAASLVRAVRAAANNEAVITADTLRRLMPRLAQRGKRLGDDLTAREREVLQLLIDGKSTAALARALVVSPATARNHVQSIMTKLGAHSRLEAVAIATREKIMVGT</sequence>